<protein>
    <submittedName>
        <fullName evidence="1">Grasp-with-spasm system SPASM domain peptide maturase</fullName>
    </submittedName>
</protein>
<dbReference type="NCBIfam" id="TIGR04085">
    <property type="entry name" value="rSAM_more_4Fe4S"/>
    <property type="match status" value="1"/>
</dbReference>
<dbReference type="KEGG" id="tsig:D6T69_02180"/>
<evidence type="ECO:0000313" key="1">
    <source>
        <dbReference type="EMBL" id="AZJ34398.1"/>
    </source>
</evidence>
<dbReference type="InterPro" id="IPR013785">
    <property type="entry name" value="Aldolase_TIM"/>
</dbReference>
<dbReference type="InterPro" id="IPR026497">
    <property type="entry name" value="GRASP-with-SPASM"/>
</dbReference>
<evidence type="ECO:0000313" key="2">
    <source>
        <dbReference type="Proteomes" id="UP000274593"/>
    </source>
</evidence>
<dbReference type="EMBL" id="CP032548">
    <property type="protein sequence ID" value="AZJ34398.1"/>
    <property type="molecule type" value="Genomic_DNA"/>
</dbReference>
<dbReference type="Gene3D" id="3.20.20.70">
    <property type="entry name" value="Aldolase class I"/>
    <property type="match status" value="1"/>
</dbReference>
<dbReference type="AlphaFoldDB" id="A0A3S8R465"/>
<gene>
    <name evidence="1" type="primary">gwsS</name>
    <name evidence="1" type="ORF">D6T69_02180</name>
</gene>
<dbReference type="InterPro" id="IPR023885">
    <property type="entry name" value="4Fe4S-binding_SPASM_dom"/>
</dbReference>
<sequence>MILTKKTALYSNCILVKGASRSVICDLQLQQMHYIPNSLYELLENHLGKTVEDIKKAYNNKYDDIIDSYFQFLEEKDCVFFTEHPERFPKLNMDWDYPHEISNAIIDYHSKSSYDIINVLNQLDELKCKSIQIRFFSKIEKEKLTSILSYLKEKESIIASVEVYLEVSEWTNKDRLIDIISSYPRVNQCVVHSSTFEDIIDLGNKYLIYTKQKVNSELHCGIISPKYFSINLKTFTESKNYNSCLNRKVSVDKEGLIKNCPSMTNDYGSIKNTTLKKVVESEKFRQIWSIKKDQISICKDCEFRYVCTDCRAYIEDSKDNFSKPIKCGYNPYTNKWEKWSENQLKKVAIENYGLTEII</sequence>
<name>A0A3S8R465_9FLAO</name>
<dbReference type="NCBIfam" id="TIGR04193">
    <property type="entry name" value="SPASM_w_grasp"/>
    <property type="match status" value="1"/>
</dbReference>
<proteinExistence type="predicted"/>
<dbReference type="InterPro" id="IPR058240">
    <property type="entry name" value="rSAM_sf"/>
</dbReference>
<keyword evidence="2" id="KW-1185">Reference proteome</keyword>
<reference evidence="1 2" key="1">
    <citation type="submission" date="2018-09" db="EMBL/GenBank/DDBJ databases">
        <title>Insights into the microbiota of Asian seabass (Lates calcarifer) with tenacibaculosis symptoms and description of sp. nov. Tenacibaculum singaporense.</title>
        <authorList>
            <person name="Miyake S."/>
            <person name="Soh M."/>
            <person name="Azman M.N."/>
            <person name="Ngoh S.Y."/>
            <person name="Orban L."/>
        </authorList>
    </citation>
    <scope>NUCLEOTIDE SEQUENCE [LARGE SCALE GENOMIC DNA]</scope>
    <source>
        <strain evidence="1 2">DSM 106434</strain>
    </source>
</reference>
<accession>A0A3S8R465</accession>
<dbReference type="SUPFAM" id="SSF102114">
    <property type="entry name" value="Radical SAM enzymes"/>
    <property type="match status" value="1"/>
</dbReference>
<organism evidence="1 2">
    <name type="scientific">Tenacibaculum singaporense</name>
    <dbReference type="NCBI Taxonomy" id="2358479"/>
    <lineage>
        <taxon>Bacteria</taxon>
        <taxon>Pseudomonadati</taxon>
        <taxon>Bacteroidota</taxon>
        <taxon>Flavobacteriia</taxon>
        <taxon>Flavobacteriales</taxon>
        <taxon>Flavobacteriaceae</taxon>
        <taxon>Tenacibaculum</taxon>
    </lineage>
</organism>
<dbReference type="Proteomes" id="UP000274593">
    <property type="component" value="Chromosome"/>
</dbReference>